<sequence length="262" mass="28104">MTEPSPWSRDVIPHRRLCLAADMEQYSRLDTRTQSAVQTGLVRLLDEAATLAGLDRTAWVRQPQGDQEFSVLPEATPEATVLGPFVHHLTVRLGMLNARPAAPRVRLRLAIDTGVVADAALGHAGPAPVAVARYVNAPQLKAVLAALTSADLAVIVSDRLYQDVVRLGHPDLEPAQYIRAHVRVKEFGGYGWIRVPGHGPDDVRPSVEGAHGPLPSPDGPAPSRTMLSQHIHQGVAVGRDVSGGLNVGLPVIPSSVGPWRPW</sequence>
<evidence type="ECO:0000313" key="3">
    <source>
        <dbReference type="Proteomes" id="UP001552479"/>
    </source>
</evidence>
<evidence type="ECO:0000313" key="2">
    <source>
        <dbReference type="EMBL" id="MEV4926368.1"/>
    </source>
</evidence>
<dbReference type="RefSeq" id="WP_366089784.1">
    <property type="nucleotide sequence ID" value="NZ_JBFASG010000033.1"/>
</dbReference>
<protein>
    <submittedName>
        <fullName evidence="2">Uncharacterized protein</fullName>
    </submittedName>
</protein>
<feature type="region of interest" description="Disordered" evidence="1">
    <location>
        <begin position="201"/>
        <end position="222"/>
    </location>
</feature>
<evidence type="ECO:0000256" key="1">
    <source>
        <dbReference type="SAM" id="MobiDB-lite"/>
    </source>
</evidence>
<dbReference type="Proteomes" id="UP001552479">
    <property type="component" value="Unassembled WGS sequence"/>
</dbReference>
<comment type="caution">
    <text evidence="2">The sequence shown here is derived from an EMBL/GenBank/DDBJ whole genome shotgun (WGS) entry which is preliminary data.</text>
</comment>
<organism evidence="2 3">
    <name type="scientific">Streptomyces roseoverticillatus</name>
    <dbReference type="NCBI Taxonomy" id="66429"/>
    <lineage>
        <taxon>Bacteria</taxon>
        <taxon>Bacillati</taxon>
        <taxon>Actinomycetota</taxon>
        <taxon>Actinomycetes</taxon>
        <taxon>Kitasatosporales</taxon>
        <taxon>Streptomycetaceae</taxon>
        <taxon>Streptomyces</taxon>
    </lineage>
</organism>
<dbReference type="EMBL" id="JBFASG010000033">
    <property type="protein sequence ID" value="MEV4926368.1"/>
    <property type="molecule type" value="Genomic_DNA"/>
</dbReference>
<reference evidence="2 3" key="1">
    <citation type="submission" date="2024-06" db="EMBL/GenBank/DDBJ databases">
        <title>The Natural Products Discovery Center: Release of the First 8490 Sequenced Strains for Exploring Actinobacteria Biosynthetic Diversity.</title>
        <authorList>
            <person name="Kalkreuter E."/>
            <person name="Kautsar S.A."/>
            <person name="Yang D."/>
            <person name="Bader C.D."/>
            <person name="Teijaro C.N."/>
            <person name="Fluegel L."/>
            <person name="Davis C.M."/>
            <person name="Simpson J.R."/>
            <person name="Lauterbach L."/>
            <person name="Steele A.D."/>
            <person name="Gui C."/>
            <person name="Meng S."/>
            <person name="Li G."/>
            <person name="Viehrig K."/>
            <person name="Ye F."/>
            <person name="Su P."/>
            <person name="Kiefer A.F."/>
            <person name="Nichols A."/>
            <person name="Cepeda A.J."/>
            <person name="Yan W."/>
            <person name="Fan B."/>
            <person name="Jiang Y."/>
            <person name="Adhikari A."/>
            <person name="Zheng C.-J."/>
            <person name="Schuster L."/>
            <person name="Cowan T.M."/>
            <person name="Smanski M.J."/>
            <person name="Chevrette M.G."/>
            <person name="De Carvalho L.P.S."/>
            <person name="Shen B."/>
        </authorList>
    </citation>
    <scope>NUCLEOTIDE SEQUENCE [LARGE SCALE GENOMIC DNA]</scope>
    <source>
        <strain evidence="2 3">NPDC053791</strain>
    </source>
</reference>
<name>A0ABV3J102_9ACTN</name>
<keyword evidence="3" id="KW-1185">Reference proteome</keyword>
<gene>
    <name evidence="2" type="ORF">AB0L03_26670</name>
</gene>
<proteinExistence type="predicted"/>
<accession>A0ABV3J102</accession>